<feature type="compositionally biased region" description="Low complexity" evidence="1">
    <location>
        <begin position="34"/>
        <end position="47"/>
    </location>
</feature>
<protein>
    <submittedName>
        <fullName evidence="2">Uncharacterized protein</fullName>
    </submittedName>
</protein>
<evidence type="ECO:0000313" key="2">
    <source>
        <dbReference type="EMBL" id="TQF69233.1"/>
    </source>
</evidence>
<dbReference type="Proteomes" id="UP000316256">
    <property type="component" value="Unassembled WGS sequence"/>
</dbReference>
<feature type="region of interest" description="Disordered" evidence="1">
    <location>
        <begin position="19"/>
        <end position="61"/>
    </location>
</feature>
<proteinExistence type="predicted"/>
<gene>
    <name evidence="2" type="ORF">FK531_10835</name>
</gene>
<dbReference type="AlphaFoldDB" id="A0A541BAC4"/>
<accession>A0A541BAC4</accession>
<evidence type="ECO:0000256" key="1">
    <source>
        <dbReference type="SAM" id="MobiDB-lite"/>
    </source>
</evidence>
<organism evidence="2 3">
    <name type="scientific">Rhodococcus spelaei</name>
    <dbReference type="NCBI Taxonomy" id="2546320"/>
    <lineage>
        <taxon>Bacteria</taxon>
        <taxon>Bacillati</taxon>
        <taxon>Actinomycetota</taxon>
        <taxon>Actinomycetes</taxon>
        <taxon>Mycobacteriales</taxon>
        <taxon>Nocardiaceae</taxon>
        <taxon>Rhodococcus</taxon>
    </lineage>
</organism>
<evidence type="ECO:0000313" key="3">
    <source>
        <dbReference type="Proteomes" id="UP000316256"/>
    </source>
</evidence>
<keyword evidence="3" id="KW-1185">Reference proteome</keyword>
<sequence>MTATAGVCSSGFMVAQCARRDRTSSRSNTRRARAALGRPAIAPAARASTADVSPVLRKARE</sequence>
<dbReference type="RefSeq" id="WP_142099043.1">
    <property type="nucleotide sequence ID" value="NZ_VIGH01000004.1"/>
</dbReference>
<reference evidence="2 3" key="1">
    <citation type="submission" date="2019-06" db="EMBL/GenBank/DDBJ databases">
        <title>Rhodococcus spaelei sp. nov., isolated from a cave.</title>
        <authorList>
            <person name="Lee S.D."/>
        </authorList>
    </citation>
    <scope>NUCLEOTIDE SEQUENCE [LARGE SCALE GENOMIC DNA]</scope>
    <source>
        <strain evidence="2 3">C9-5</strain>
    </source>
</reference>
<comment type="caution">
    <text evidence="2">The sequence shown here is derived from an EMBL/GenBank/DDBJ whole genome shotgun (WGS) entry which is preliminary data.</text>
</comment>
<dbReference type="EMBL" id="VIGH01000004">
    <property type="protein sequence ID" value="TQF69233.1"/>
    <property type="molecule type" value="Genomic_DNA"/>
</dbReference>
<name>A0A541BAC4_9NOCA</name>